<keyword evidence="3 8" id="KW-1134">Transmembrane beta strand</keyword>
<comment type="caution">
    <text evidence="10">The sequence shown here is derived from an EMBL/GenBank/DDBJ whole genome shotgun (WGS) entry which is preliminary data.</text>
</comment>
<dbReference type="Pfam" id="PF07715">
    <property type="entry name" value="Plug"/>
    <property type="match status" value="1"/>
</dbReference>
<feature type="domain" description="TonB-dependent receptor plug" evidence="9">
    <location>
        <begin position="62"/>
        <end position="166"/>
    </location>
</feature>
<proteinExistence type="inferred from homology"/>
<evidence type="ECO:0000256" key="1">
    <source>
        <dbReference type="ARBA" id="ARBA00004571"/>
    </source>
</evidence>
<dbReference type="Gene3D" id="2.40.170.20">
    <property type="entry name" value="TonB-dependent receptor, beta-barrel domain"/>
    <property type="match status" value="1"/>
</dbReference>
<evidence type="ECO:0000256" key="6">
    <source>
        <dbReference type="ARBA" id="ARBA00023136"/>
    </source>
</evidence>
<dbReference type="Proteomes" id="UP000712080">
    <property type="component" value="Unassembled WGS sequence"/>
</dbReference>
<sequence>MSPDFFQKLFFSNPIDATKVLLISCLFMTGFATAQNDTLVKGGKLSEVIVTGQFNPQSVDKSVFQVKVISRADIDRQAGNNLADLLNQTLNISVMPNASTGKSGVQLFGLDAQYFKILVDNVPLINDEDLGSDTDLTQINLDDIQQIEIVEGAMGVEYGANAVSGIINIITKKKARHTWEITPFIQEETIGEEYNGVSEGRHIQSIRIAHNFSDKWTGNAMFTYNDFDGYHDGLQGRNHYLNDSLRGYRWLPKQQLHAKAFVGYNPNEKHRFFYRFEYFNELTHWYNPIVDPRYDAPTDTYDELAQDRDFETNRMVHLINASGTFSSGLTYDFYASYQQQERNARIYNYYFRRDTEEDLSDDVYESRKVYYSKATVSNFLDSEWIDFQLGYEVNTIRGYASMFAYEFIGEPIERNLGTYDFFGSTEMKFGKKFTVRPGVRGLFSSQFNTQVAVSLSGLYDVGNGYELRAIIGTCPRLPDYEELYSYFVDVNHNVQGNPDLKPEQGVSAFLHLNKVFKKEKGFELETKLSAWYIDVQDRIELIQTQFSPPTFRFANIDLYRTIGSSLTGSAKTGNWLLNAGVTYGGIAKVLNSSEIKNDDFLYSVNVNGNLSYTIPKWKTTFSAFGKYNGPQYQFVQQYDENQQVILVRGKLSDYTMIDATVRKTFAKDKLEVTLGARNLADVTTLNTTAVNGSAHTAAPSSQLLGYGRSYFLKILYRFNFG</sequence>
<keyword evidence="7 8" id="KW-0998">Cell outer membrane</keyword>
<dbReference type="GO" id="GO:0009279">
    <property type="term" value="C:cell outer membrane"/>
    <property type="evidence" value="ECO:0007669"/>
    <property type="project" value="UniProtKB-SubCell"/>
</dbReference>
<evidence type="ECO:0000259" key="9">
    <source>
        <dbReference type="Pfam" id="PF07715"/>
    </source>
</evidence>
<keyword evidence="10" id="KW-0675">Receptor</keyword>
<evidence type="ECO:0000256" key="2">
    <source>
        <dbReference type="ARBA" id="ARBA00022448"/>
    </source>
</evidence>
<dbReference type="GO" id="GO:0015344">
    <property type="term" value="F:siderophore uptake transmembrane transporter activity"/>
    <property type="evidence" value="ECO:0007669"/>
    <property type="project" value="TreeGrafter"/>
</dbReference>
<keyword evidence="4 8" id="KW-0812">Transmembrane</keyword>
<keyword evidence="2 8" id="KW-0813">Transport</keyword>
<dbReference type="RefSeq" id="WP_169528628.1">
    <property type="nucleotide sequence ID" value="NZ_JAAMPU010000108.1"/>
</dbReference>
<dbReference type="Gene3D" id="2.170.130.10">
    <property type="entry name" value="TonB-dependent receptor, plug domain"/>
    <property type="match status" value="1"/>
</dbReference>
<evidence type="ECO:0000313" key="11">
    <source>
        <dbReference type="Proteomes" id="UP000712080"/>
    </source>
</evidence>
<dbReference type="PANTHER" id="PTHR30069">
    <property type="entry name" value="TONB-DEPENDENT OUTER MEMBRANE RECEPTOR"/>
    <property type="match status" value="1"/>
</dbReference>
<reference evidence="10" key="1">
    <citation type="submission" date="2020-02" db="EMBL/GenBank/DDBJ databases">
        <title>Flavobacterium sp. genome.</title>
        <authorList>
            <person name="Jung H.S."/>
            <person name="Baek J.H."/>
            <person name="Jeon C.O."/>
        </authorList>
    </citation>
    <scope>NUCLEOTIDE SEQUENCE</scope>
    <source>
        <strain evidence="10">SE-s28</strain>
    </source>
</reference>
<dbReference type="AlphaFoldDB" id="A0A972FWY1"/>
<keyword evidence="6 8" id="KW-0472">Membrane</keyword>
<evidence type="ECO:0000313" key="10">
    <source>
        <dbReference type="EMBL" id="NMH29542.1"/>
    </source>
</evidence>
<dbReference type="InterPro" id="IPR039426">
    <property type="entry name" value="TonB-dep_rcpt-like"/>
</dbReference>
<keyword evidence="5" id="KW-0732">Signal</keyword>
<comment type="subcellular location">
    <subcellularLocation>
        <location evidence="1 8">Cell outer membrane</location>
        <topology evidence="1 8">Multi-pass membrane protein</topology>
    </subcellularLocation>
</comment>
<dbReference type="InterPro" id="IPR037066">
    <property type="entry name" value="Plug_dom_sf"/>
</dbReference>
<organism evidence="10 11">
    <name type="scientific">Flavobacterium silvaticum</name>
    <dbReference type="NCBI Taxonomy" id="1852020"/>
    <lineage>
        <taxon>Bacteria</taxon>
        <taxon>Pseudomonadati</taxon>
        <taxon>Bacteroidota</taxon>
        <taxon>Flavobacteriia</taxon>
        <taxon>Flavobacteriales</taxon>
        <taxon>Flavobacteriaceae</taxon>
        <taxon>Flavobacterium</taxon>
    </lineage>
</organism>
<dbReference type="PROSITE" id="PS52016">
    <property type="entry name" value="TONB_DEPENDENT_REC_3"/>
    <property type="match status" value="1"/>
</dbReference>
<evidence type="ECO:0000256" key="8">
    <source>
        <dbReference type="PROSITE-ProRule" id="PRU01360"/>
    </source>
</evidence>
<evidence type="ECO:0000256" key="7">
    <source>
        <dbReference type="ARBA" id="ARBA00023237"/>
    </source>
</evidence>
<evidence type="ECO:0000256" key="4">
    <source>
        <dbReference type="ARBA" id="ARBA00022692"/>
    </source>
</evidence>
<protein>
    <submittedName>
        <fullName evidence="10">TonB-dependent receptor plug domain-containing protein</fullName>
    </submittedName>
</protein>
<dbReference type="InterPro" id="IPR012910">
    <property type="entry name" value="Plug_dom"/>
</dbReference>
<dbReference type="EMBL" id="JAAMPU010000108">
    <property type="protein sequence ID" value="NMH29542.1"/>
    <property type="molecule type" value="Genomic_DNA"/>
</dbReference>
<keyword evidence="11" id="KW-1185">Reference proteome</keyword>
<gene>
    <name evidence="10" type="ORF">G6047_15995</name>
</gene>
<dbReference type="InterPro" id="IPR036942">
    <property type="entry name" value="Beta-barrel_TonB_sf"/>
</dbReference>
<dbReference type="SUPFAM" id="SSF56935">
    <property type="entry name" value="Porins"/>
    <property type="match status" value="1"/>
</dbReference>
<evidence type="ECO:0000256" key="3">
    <source>
        <dbReference type="ARBA" id="ARBA00022452"/>
    </source>
</evidence>
<evidence type="ECO:0000256" key="5">
    <source>
        <dbReference type="ARBA" id="ARBA00022729"/>
    </source>
</evidence>
<dbReference type="GO" id="GO:0044718">
    <property type="term" value="P:siderophore transmembrane transport"/>
    <property type="evidence" value="ECO:0007669"/>
    <property type="project" value="TreeGrafter"/>
</dbReference>
<comment type="similarity">
    <text evidence="8">Belongs to the TonB-dependent receptor family.</text>
</comment>
<accession>A0A972FWY1</accession>
<name>A0A972FWY1_9FLAO</name>
<dbReference type="PANTHER" id="PTHR30069:SF29">
    <property type="entry name" value="HEMOGLOBIN AND HEMOGLOBIN-HAPTOGLOBIN-BINDING PROTEIN 1-RELATED"/>
    <property type="match status" value="1"/>
</dbReference>